<dbReference type="CDD" id="cd04301">
    <property type="entry name" value="NAT_SF"/>
    <property type="match status" value="1"/>
</dbReference>
<dbReference type="PROSITE" id="PS51186">
    <property type="entry name" value="GNAT"/>
    <property type="match status" value="1"/>
</dbReference>
<feature type="domain" description="PHD-type" evidence="8">
    <location>
        <begin position="730"/>
        <end position="775"/>
    </location>
</feature>
<dbReference type="Proteomes" id="UP001237642">
    <property type="component" value="Unassembled WGS sequence"/>
</dbReference>
<dbReference type="InterPro" id="IPR011011">
    <property type="entry name" value="Znf_FYVE_PHD"/>
</dbReference>
<feature type="region of interest" description="Disordered" evidence="7">
    <location>
        <begin position="54"/>
        <end position="82"/>
    </location>
</feature>
<evidence type="ECO:0000259" key="8">
    <source>
        <dbReference type="PROSITE" id="PS50016"/>
    </source>
</evidence>
<feature type="region of interest" description="Disordered" evidence="7">
    <location>
        <begin position="524"/>
        <end position="551"/>
    </location>
</feature>
<dbReference type="EMBL" id="JAUIZM010000002">
    <property type="protein sequence ID" value="KAK1395552.1"/>
    <property type="molecule type" value="Genomic_DNA"/>
</dbReference>
<evidence type="ECO:0000256" key="3">
    <source>
        <dbReference type="ARBA" id="ARBA00022771"/>
    </source>
</evidence>
<evidence type="ECO:0000313" key="11">
    <source>
        <dbReference type="Proteomes" id="UP001237642"/>
    </source>
</evidence>
<organism evidence="10 11">
    <name type="scientific">Heracleum sosnowskyi</name>
    <dbReference type="NCBI Taxonomy" id="360622"/>
    <lineage>
        <taxon>Eukaryota</taxon>
        <taxon>Viridiplantae</taxon>
        <taxon>Streptophyta</taxon>
        <taxon>Embryophyta</taxon>
        <taxon>Tracheophyta</taxon>
        <taxon>Spermatophyta</taxon>
        <taxon>Magnoliopsida</taxon>
        <taxon>eudicotyledons</taxon>
        <taxon>Gunneridae</taxon>
        <taxon>Pentapetalae</taxon>
        <taxon>asterids</taxon>
        <taxon>campanulids</taxon>
        <taxon>Apiales</taxon>
        <taxon>Apiaceae</taxon>
        <taxon>Apioideae</taxon>
        <taxon>apioid superclade</taxon>
        <taxon>Tordylieae</taxon>
        <taxon>Tordyliinae</taxon>
        <taxon>Heracleum</taxon>
    </lineage>
</organism>
<evidence type="ECO:0000256" key="6">
    <source>
        <dbReference type="PROSITE-ProRule" id="PRU00146"/>
    </source>
</evidence>
<dbReference type="GO" id="GO:0005634">
    <property type="term" value="C:nucleus"/>
    <property type="evidence" value="ECO:0007669"/>
    <property type="project" value="UniProtKB-SubCell"/>
</dbReference>
<dbReference type="SMART" id="SM00249">
    <property type="entry name" value="PHD"/>
    <property type="match status" value="2"/>
</dbReference>
<dbReference type="GO" id="GO:0016747">
    <property type="term" value="F:acyltransferase activity, transferring groups other than amino-acyl groups"/>
    <property type="evidence" value="ECO:0007669"/>
    <property type="project" value="InterPro"/>
</dbReference>
<dbReference type="SUPFAM" id="SSF55729">
    <property type="entry name" value="Acyl-CoA N-acyltransferases (Nat)"/>
    <property type="match status" value="1"/>
</dbReference>
<reference evidence="10" key="2">
    <citation type="submission" date="2023-05" db="EMBL/GenBank/DDBJ databases">
        <authorList>
            <person name="Schelkunov M.I."/>
        </authorList>
    </citation>
    <scope>NUCLEOTIDE SEQUENCE</scope>
    <source>
        <strain evidence="10">Hsosn_3</strain>
        <tissue evidence="10">Leaf</tissue>
    </source>
</reference>
<feature type="domain" description="N-acetyltransferase" evidence="9">
    <location>
        <begin position="881"/>
        <end position="1032"/>
    </location>
</feature>
<proteinExistence type="predicted"/>
<dbReference type="Gene3D" id="3.30.40.10">
    <property type="entry name" value="Zinc/RING finger domain, C3HC4 (zinc finger)"/>
    <property type="match status" value="1"/>
</dbReference>
<comment type="subcellular location">
    <subcellularLocation>
        <location evidence="1">Nucleus</location>
    </subcellularLocation>
</comment>
<sequence length="1158" mass="129023">MLFSSEIESLHDDGFEGSVGERNTCRQVYFGNDGGRGTKRCLVTGVINFENVHGKDTDMSLGSNSGNSALTSQEDPIEKSEPLHVSGGFERAMRENPDVAAKRMKISVEDPSDGKWFIQSGFDSSAPLQGVVSDVPQSASCFVPHTVTCRIVESARCGVSCSCYLLKKHSKIDLGGDTNDNDYSRCKLSSVDRIEQKEVGVSKAIASPVSQESSATKLLVGSSALVATDSGCHRPSKPRWKDSCFVELDEAEMSLSRESKNDPRPLLRYLINRLLTAAGWVVGRRKRSNTYNGIGEYVYKSPEGRPIREFRRAWILCGQRLFKASDIVCQEHDVKQYIDLTQFWSALNESSMKIKEMDDWETTSALAHCWYLLDPLAKVVFIDKLFSSLKAGKMIRAKRSFVAHSKRASIAVFTLQNVEIAGNLLGDGHVTNQPRGSFQVVPVTSQKGAPSITPRENYGRSIKCGEISRNEQTSLDILSQTYGSDSSSDERGNDLFDVPVSTPDANLYLGCEVKNYPNSGGDCLPAKRNSLGSGSKPKKPRAKNGTGQKRSYKCRLNDDDLLISAIIKKKSCKSTTKQSKVRKTTCRSKSFRKHKKQKGSCRLLPRRSGVHCAEGNCSPLGSRTVLSWLINSGNISLNEVVQYRNTKDDTVVKDGFVTWDGILCRCCEKVLSVSEFKSHAGFRLNRPCLNLFMESGKSFTLRQLEAWSAEYKARKSPTPTVRVDESDENDDSCGLCGVEGELICCDNCPSTFHRACLYEQELPEGSWYCSQCICLICGDLVNDKDSSESPDSITCYQCEHKYHERCLKEKGIKAGEASDIQFCGEECYKVYSGLHSRVGHMNLISDGFAWTLLRCIHGDKKNYSAQRFVALKAECNLKLAVALTIMEECFLPMVDARTGIDMIPHVLYNWGSRFARLNYHGFYTVVLEKNDVLLSVASIRIHGASVAEMPLIATCYRYRRQGMCRHLMNAIEEMLRSIKIEKLVISAIPELVETWTEGFGFERLEDDERRVLRRTVNLMVFPGTVWLKKSLCRSQVAEEQQIISCSALSSGKDDLGVSGSLLEGSLKTEPAIKSEVCLSTEELDVKTELVPGDGNNIQMDKDQKEAVDIHCPKLSFEEKDENNQLEVHLNSMEVYIEREHTEQVVNSNAKQNNGECSS</sequence>
<evidence type="ECO:0000256" key="1">
    <source>
        <dbReference type="ARBA" id="ARBA00004123"/>
    </source>
</evidence>
<reference evidence="10" key="1">
    <citation type="submission" date="2023-02" db="EMBL/GenBank/DDBJ databases">
        <title>Genome of toxic invasive species Heracleum sosnowskyi carries increased number of genes despite the absence of recent whole-genome duplications.</title>
        <authorList>
            <person name="Schelkunov M."/>
            <person name="Shtratnikova V."/>
            <person name="Makarenko M."/>
            <person name="Klepikova A."/>
            <person name="Omelchenko D."/>
            <person name="Novikova G."/>
            <person name="Obukhova E."/>
            <person name="Bogdanov V."/>
            <person name="Penin A."/>
            <person name="Logacheva M."/>
        </authorList>
    </citation>
    <scope>NUCLEOTIDE SEQUENCE</scope>
    <source>
        <strain evidence="10">Hsosn_3</strain>
        <tissue evidence="10">Leaf</tissue>
    </source>
</reference>
<dbReference type="InterPro" id="IPR019787">
    <property type="entry name" value="Znf_PHD-finger"/>
</dbReference>
<protein>
    <submittedName>
        <fullName evidence="10">Autoimmune regulator</fullName>
    </submittedName>
</protein>
<keyword evidence="3 6" id="KW-0863">Zinc-finger</keyword>
<evidence type="ECO:0000256" key="2">
    <source>
        <dbReference type="ARBA" id="ARBA00022723"/>
    </source>
</evidence>
<name>A0AAD8N4B1_9APIA</name>
<keyword evidence="4" id="KW-0862">Zinc</keyword>
<evidence type="ECO:0000313" key="10">
    <source>
        <dbReference type="EMBL" id="KAK1395552.1"/>
    </source>
</evidence>
<dbReference type="InterPro" id="IPR016181">
    <property type="entry name" value="Acyl_CoA_acyltransferase"/>
</dbReference>
<dbReference type="Pfam" id="PF16135">
    <property type="entry name" value="TDBD"/>
    <property type="match status" value="1"/>
</dbReference>
<feature type="compositionally biased region" description="Polar residues" evidence="7">
    <location>
        <begin position="60"/>
        <end position="74"/>
    </location>
</feature>
<keyword evidence="5" id="KW-0539">Nucleus</keyword>
<dbReference type="SUPFAM" id="SSF57903">
    <property type="entry name" value="FYVE/PHD zinc finger"/>
    <property type="match status" value="1"/>
</dbReference>
<dbReference type="PANTHER" id="PTHR46508">
    <property type="entry name" value="PHD FINGER FAMILY PROTEIN"/>
    <property type="match status" value="1"/>
</dbReference>
<dbReference type="AlphaFoldDB" id="A0AAD8N4B1"/>
<keyword evidence="11" id="KW-1185">Reference proteome</keyword>
<dbReference type="InterPro" id="IPR056511">
    <property type="entry name" value="IDM1_C"/>
</dbReference>
<dbReference type="Gene3D" id="3.40.630.30">
    <property type="match status" value="1"/>
</dbReference>
<accession>A0AAD8N4B1</accession>
<evidence type="ECO:0000259" key="9">
    <source>
        <dbReference type="PROSITE" id="PS51186"/>
    </source>
</evidence>
<evidence type="ECO:0000256" key="4">
    <source>
        <dbReference type="ARBA" id="ARBA00022833"/>
    </source>
</evidence>
<dbReference type="InterPro" id="IPR001965">
    <property type="entry name" value="Znf_PHD"/>
</dbReference>
<dbReference type="InterPro" id="IPR000182">
    <property type="entry name" value="GNAT_dom"/>
</dbReference>
<keyword evidence="2" id="KW-0479">Metal-binding</keyword>
<dbReference type="GO" id="GO:0008270">
    <property type="term" value="F:zinc ion binding"/>
    <property type="evidence" value="ECO:0007669"/>
    <property type="project" value="UniProtKB-KW"/>
</dbReference>
<dbReference type="PROSITE" id="PS50016">
    <property type="entry name" value="ZF_PHD_2"/>
    <property type="match status" value="1"/>
</dbReference>
<dbReference type="InterPro" id="IPR013083">
    <property type="entry name" value="Znf_RING/FYVE/PHD"/>
</dbReference>
<evidence type="ECO:0000256" key="5">
    <source>
        <dbReference type="ARBA" id="ARBA00023242"/>
    </source>
</evidence>
<gene>
    <name evidence="10" type="ORF">POM88_005415</name>
</gene>
<evidence type="ECO:0000256" key="7">
    <source>
        <dbReference type="SAM" id="MobiDB-lite"/>
    </source>
</evidence>
<dbReference type="Pfam" id="PF23209">
    <property type="entry name" value="IDM1_C"/>
    <property type="match status" value="1"/>
</dbReference>
<dbReference type="Pfam" id="PF00628">
    <property type="entry name" value="PHD"/>
    <property type="match status" value="1"/>
</dbReference>
<dbReference type="InterPro" id="IPR032308">
    <property type="entry name" value="TDBD"/>
</dbReference>
<comment type="caution">
    <text evidence="10">The sequence shown here is derived from an EMBL/GenBank/DDBJ whole genome shotgun (WGS) entry which is preliminary data.</text>
</comment>
<dbReference type="PANTHER" id="PTHR46508:SF2">
    <property type="entry name" value="INCREASED DNA METHYLATION 1"/>
    <property type="match status" value="1"/>
</dbReference>